<evidence type="ECO:0000259" key="7">
    <source>
        <dbReference type="Pfam" id="PF14322"/>
    </source>
</evidence>
<dbReference type="SUPFAM" id="SSF48452">
    <property type="entry name" value="TPR-like"/>
    <property type="match status" value="1"/>
</dbReference>
<dbReference type="RefSeq" id="WP_067760933.1">
    <property type="nucleotide sequence ID" value="NZ_CP015772.1"/>
</dbReference>
<dbReference type="Gene3D" id="1.25.40.390">
    <property type="match status" value="1"/>
</dbReference>
<keyword evidence="4" id="KW-0472">Membrane</keyword>
<evidence type="ECO:0000313" key="8">
    <source>
        <dbReference type="EMBL" id="ANH83404.1"/>
    </source>
</evidence>
<protein>
    <recommendedName>
        <fullName evidence="10">Carbohydrate-binding protein SusD</fullName>
    </recommendedName>
</protein>
<evidence type="ECO:0000256" key="4">
    <source>
        <dbReference type="ARBA" id="ARBA00023136"/>
    </source>
</evidence>
<comment type="similarity">
    <text evidence="2">Belongs to the SusD family.</text>
</comment>
<name>A0A1A9IA28_9BACT</name>
<dbReference type="KEGG" id="nia:A8C56_22625"/>
<dbReference type="InterPro" id="IPR011990">
    <property type="entry name" value="TPR-like_helical_dom_sf"/>
</dbReference>
<feature type="domain" description="RagB/SusD" evidence="6">
    <location>
        <begin position="327"/>
        <end position="513"/>
    </location>
</feature>
<organism evidence="8 9">
    <name type="scientific">Niabella ginsenosidivorans</name>
    <dbReference type="NCBI Taxonomy" id="1176587"/>
    <lineage>
        <taxon>Bacteria</taxon>
        <taxon>Pseudomonadati</taxon>
        <taxon>Bacteroidota</taxon>
        <taxon>Chitinophagia</taxon>
        <taxon>Chitinophagales</taxon>
        <taxon>Chitinophagaceae</taxon>
        <taxon>Niabella</taxon>
    </lineage>
</organism>
<reference evidence="8 9" key="1">
    <citation type="submission" date="2016-05" db="EMBL/GenBank/DDBJ databases">
        <title>Niabella ginsenosidivorans BS26 whole genome sequencing.</title>
        <authorList>
            <person name="Im W.T."/>
            <person name="Siddiqi M.Z."/>
        </authorList>
    </citation>
    <scope>NUCLEOTIDE SEQUENCE [LARGE SCALE GENOMIC DNA]</scope>
    <source>
        <strain evidence="8 9">BS26</strain>
    </source>
</reference>
<dbReference type="Proteomes" id="UP000077667">
    <property type="component" value="Chromosome"/>
</dbReference>
<feature type="domain" description="SusD-like N-terminal" evidence="7">
    <location>
        <begin position="51"/>
        <end position="231"/>
    </location>
</feature>
<evidence type="ECO:0000256" key="1">
    <source>
        <dbReference type="ARBA" id="ARBA00004442"/>
    </source>
</evidence>
<dbReference type="STRING" id="1176587.A8C56_22625"/>
<keyword evidence="5" id="KW-0998">Cell outer membrane</keyword>
<dbReference type="OrthoDB" id="636214at2"/>
<evidence type="ECO:0000256" key="2">
    <source>
        <dbReference type="ARBA" id="ARBA00006275"/>
    </source>
</evidence>
<comment type="subcellular location">
    <subcellularLocation>
        <location evidence="1">Cell outer membrane</location>
    </subcellularLocation>
</comment>
<evidence type="ECO:0000313" key="9">
    <source>
        <dbReference type="Proteomes" id="UP000077667"/>
    </source>
</evidence>
<evidence type="ECO:0000259" key="6">
    <source>
        <dbReference type="Pfam" id="PF07980"/>
    </source>
</evidence>
<proteinExistence type="inferred from homology"/>
<dbReference type="PROSITE" id="PS51257">
    <property type="entry name" value="PROKAR_LIPOPROTEIN"/>
    <property type="match status" value="1"/>
</dbReference>
<dbReference type="AlphaFoldDB" id="A0A1A9IA28"/>
<dbReference type="Pfam" id="PF14322">
    <property type="entry name" value="SusD-like_3"/>
    <property type="match status" value="1"/>
</dbReference>
<dbReference type="EMBL" id="CP015772">
    <property type="protein sequence ID" value="ANH83404.1"/>
    <property type="molecule type" value="Genomic_DNA"/>
</dbReference>
<dbReference type="InterPro" id="IPR033985">
    <property type="entry name" value="SusD-like_N"/>
</dbReference>
<accession>A0A1A9IA28</accession>
<keyword evidence="3" id="KW-0732">Signal</keyword>
<evidence type="ECO:0000256" key="3">
    <source>
        <dbReference type="ARBA" id="ARBA00022729"/>
    </source>
</evidence>
<dbReference type="Pfam" id="PF07980">
    <property type="entry name" value="SusD_RagB"/>
    <property type="match status" value="1"/>
</dbReference>
<evidence type="ECO:0008006" key="10">
    <source>
        <dbReference type="Google" id="ProtNLM"/>
    </source>
</evidence>
<keyword evidence="9" id="KW-1185">Reference proteome</keyword>
<dbReference type="CDD" id="cd08977">
    <property type="entry name" value="SusD"/>
    <property type="match status" value="1"/>
</dbReference>
<evidence type="ECO:0000256" key="5">
    <source>
        <dbReference type="ARBA" id="ARBA00023237"/>
    </source>
</evidence>
<dbReference type="InterPro" id="IPR012944">
    <property type="entry name" value="SusD_RagB_dom"/>
</dbReference>
<gene>
    <name evidence="8" type="ORF">A8C56_22625</name>
</gene>
<dbReference type="GO" id="GO:0009279">
    <property type="term" value="C:cell outer membrane"/>
    <property type="evidence" value="ECO:0007669"/>
    <property type="project" value="UniProtKB-SubCell"/>
</dbReference>
<sequence length="513" mass="56555">MKKRYNYILPGFITILFISLSCNRDFLNVPPQGQLTEEQALIDPDAADKLVGGIYNSLYSQSTLGVNWIVLGSIASDDADKGSTPSDNGFNVSDVDNFTFDANTTIFNNIWTGYYGAISRANKALAILDASSIDESIKKRLTGEAKFLRGLFYFNLVRAFGGVPKLIVVPKPEEANNDEYQTRASKEEIYDLITADLQEAVTDLPEKGETGTQVGRANKGAAQALLAKVYLYLKDWQKTYDLSLAVMTSGKYDLATDYTNMFREVGANNIESIFEVQTGPSKSTTGSCDGISPNFSNFQGPRAKSGWPNNIIDGKVYSGDLGFGMNTPSEDLANAYEDGDKRRAGTIIFISPTSTTTLWDGFQIPSQPSVENSRYNYKGYHSPFKETLPCSGSVNDKDNKPKNIRVIRFAEVLLMNAEAAIHLGKDAQTPLDRVRSRAGLTVVPATEANIWKERRIELAMESDRFFDIVREGIAGSVLRAQGKNFVDGKNEVFPIPQAQIDLSGKRLTQNPNY</sequence>